<feature type="region of interest" description="Disordered" evidence="6">
    <location>
        <begin position="238"/>
        <end position="478"/>
    </location>
</feature>
<dbReference type="VEuPathDB" id="VectorBase:ISCW019295"/>
<feature type="compositionally biased region" description="Polar residues" evidence="6">
    <location>
        <begin position="390"/>
        <end position="410"/>
    </location>
</feature>
<dbReference type="OrthoDB" id="200954at2759"/>
<feature type="transmembrane region" description="Helical" evidence="7">
    <location>
        <begin position="635"/>
        <end position="654"/>
    </location>
</feature>
<keyword evidence="5 7" id="KW-0472">Membrane</keyword>
<dbReference type="PANTHER" id="PTHR12191">
    <property type="entry name" value="SOLUTE CARRIER FAMILY 39"/>
    <property type="match status" value="1"/>
</dbReference>
<proteinExistence type="inferred from homology"/>
<evidence type="ECO:0000256" key="8">
    <source>
        <dbReference type="SAM" id="SignalP"/>
    </source>
</evidence>
<reference evidence="9" key="1">
    <citation type="submission" date="2019-04" db="EMBL/GenBank/DDBJ databases">
        <title>An insight into the mialome of Ixodes scapularis.</title>
        <authorList>
            <person name="Ribeiro J.M."/>
            <person name="Mather T.N."/>
            <person name="Karim S."/>
        </authorList>
    </citation>
    <scope>NUCLEOTIDE SEQUENCE</scope>
</reference>
<dbReference type="VEuPathDB" id="VectorBase:ISCI019295"/>
<name>A0A4D5RVL5_IXOSC</name>
<dbReference type="AlphaFoldDB" id="A0A4D5RVL5"/>
<evidence type="ECO:0000256" key="2">
    <source>
        <dbReference type="ARBA" id="ARBA00006939"/>
    </source>
</evidence>
<feature type="compositionally biased region" description="Basic and acidic residues" evidence="6">
    <location>
        <begin position="238"/>
        <end position="389"/>
    </location>
</feature>
<sequence length="691" mass="78195">MAKRTRLAPLLLAAAAASGLLQQCTADRTQENIDAFAKSIQNKIHCTPTGLSAYDCIECLSAQNVLRNVPWENKNTSRHPSVRELEQLSVVVLHRLSNMMKACTTESDCSSYQQCLSSLLKRVTPRSKPPQLLLRFEDMLRHIKGIYMADSPIKCFTAEEILAEVGPFESTPEVFVEKLSFEVVKNLLNGRCIEVGDAVTDFLEDLFKRYGDNSTEVITQQGLERLLKRLRVASQDIGHDHEHSHDHSHDGHSHEGSEGGEDPKHDHHYHDHHNEHDHKNESGYEHEHEQDHKHEGSHEHDHELGHKHDGSREGDHKQEHKPRTGHGHEQEHDHDHSDDHVPTQSTHDHTRNDQQHSSDDHTHSHDHDHDHDHDDHSDHDHQPENKSLDKTTVSASHGSSTPYTSPSIVNPATPEGFEEFHTQASDSHDHSDHDHDHLESPRAEGRLYEGHDPQGKARKRRNVPLEPSDHESHKHNSSASKCWTTRELIRKFGQAGNGTISKHEFFQLCPALIQQAVTDVCRQSFKASRRPTNAELYGYGTLAVFIISLCSLVGVLLLPCLARYAYYYIMMGFIGLSFGTMTGDAMLHLIPQILGLHSHDAGDHQGGHLHLHSHGHDHGHGDEEELVPPYFWKQLGLIGAFYGLFVFEALSVIFTKENDHDDHGHGHSHLPKNIPDELRMTKVSQKNRVEH</sequence>
<feature type="transmembrane region" description="Helical" evidence="7">
    <location>
        <begin position="565"/>
        <end position="590"/>
    </location>
</feature>
<dbReference type="GO" id="GO:0016020">
    <property type="term" value="C:membrane"/>
    <property type="evidence" value="ECO:0007669"/>
    <property type="project" value="UniProtKB-SubCell"/>
</dbReference>
<accession>A0A4D5RVL5</accession>
<evidence type="ECO:0000256" key="3">
    <source>
        <dbReference type="ARBA" id="ARBA00022692"/>
    </source>
</evidence>
<feature type="compositionally biased region" description="Basic and acidic residues" evidence="6">
    <location>
        <begin position="418"/>
        <end position="455"/>
    </location>
</feature>
<dbReference type="VEuPathDB" id="VectorBase:ISCW019294"/>
<keyword evidence="8" id="KW-0732">Signal</keyword>
<organism evidence="9">
    <name type="scientific">Ixodes scapularis</name>
    <name type="common">Black-legged tick</name>
    <name type="synonym">Deer tick</name>
    <dbReference type="NCBI Taxonomy" id="6945"/>
    <lineage>
        <taxon>Eukaryota</taxon>
        <taxon>Metazoa</taxon>
        <taxon>Ecdysozoa</taxon>
        <taxon>Arthropoda</taxon>
        <taxon>Chelicerata</taxon>
        <taxon>Arachnida</taxon>
        <taxon>Acari</taxon>
        <taxon>Parasitiformes</taxon>
        <taxon>Ixodida</taxon>
        <taxon>Ixodoidea</taxon>
        <taxon>Ixodidae</taxon>
        <taxon>Ixodinae</taxon>
        <taxon>Ixodes</taxon>
    </lineage>
</organism>
<feature type="signal peptide" evidence="8">
    <location>
        <begin position="1"/>
        <end position="26"/>
    </location>
</feature>
<dbReference type="InterPro" id="IPR050799">
    <property type="entry name" value="ZIP_Transporter"/>
</dbReference>
<dbReference type="InterPro" id="IPR003689">
    <property type="entry name" value="ZIP"/>
</dbReference>
<feature type="transmembrane region" description="Helical" evidence="7">
    <location>
        <begin position="536"/>
        <end position="558"/>
    </location>
</feature>
<evidence type="ECO:0000256" key="7">
    <source>
        <dbReference type="SAM" id="Phobius"/>
    </source>
</evidence>
<comment type="subcellular location">
    <subcellularLocation>
        <location evidence="1">Membrane</location>
        <topology evidence="1">Multi-pass membrane protein</topology>
    </subcellularLocation>
</comment>
<feature type="chain" id="PRO_5020023532" evidence="8">
    <location>
        <begin position="27"/>
        <end position="691"/>
    </location>
</feature>
<feature type="compositionally biased region" description="Polar residues" evidence="6">
    <location>
        <begin position="682"/>
        <end position="691"/>
    </location>
</feature>
<evidence type="ECO:0000256" key="1">
    <source>
        <dbReference type="ARBA" id="ARBA00004141"/>
    </source>
</evidence>
<comment type="similarity">
    <text evidence="2">Belongs to the ZIP transporter (TC 2.A.5) family.</text>
</comment>
<dbReference type="GO" id="GO:0046873">
    <property type="term" value="F:metal ion transmembrane transporter activity"/>
    <property type="evidence" value="ECO:0007669"/>
    <property type="project" value="InterPro"/>
</dbReference>
<dbReference type="PANTHER" id="PTHR12191:SF37">
    <property type="entry name" value="ZINC TRANSPORTER FOI"/>
    <property type="match status" value="1"/>
</dbReference>
<keyword evidence="3 7" id="KW-0812">Transmembrane</keyword>
<feature type="region of interest" description="Disordered" evidence="6">
    <location>
        <begin position="660"/>
        <end position="691"/>
    </location>
</feature>
<evidence type="ECO:0000313" key="9">
    <source>
        <dbReference type="EMBL" id="MOY40716.1"/>
    </source>
</evidence>
<keyword evidence="4 7" id="KW-1133">Transmembrane helix</keyword>
<dbReference type="VEuPathDB" id="VectorBase:ISCI019294"/>
<dbReference type="VEuPathDB" id="VectorBase:ISCP_024571"/>
<evidence type="ECO:0000256" key="6">
    <source>
        <dbReference type="SAM" id="MobiDB-lite"/>
    </source>
</evidence>
<protein>
    <submittedName>
        <fullName evidence="9">Putative zinc transporter zip10-like protein</fullName>
    </submittedName>
</protein>
<evidence type="ECO:0000256" key="4">
    <source>
        <dbReference type="ARBA" id="ARBA00022989"/>
    </source>
</evidence>
<dbReference type="EMBL" id="GHJT01006745">
    <property type="protein sequence ID" value="MOY40716.1"/>
    <property type="molecule type" value="Transcribed_RNA"/>
</dbReference>
<evidence type="ECO:0000256" key="5">
    <source>
        <dbReference type="ARBA" id="ARBA00023136"/>
    </source>
</evidence>
<dbReference type="Pfam" id="PF02535">
    <property type="entry name" value="Zip"/>
    <property type="match status" value="1"/>
</dbReference>